<dbReference type="Gene3D" id="4.10.1060.10">
    <property type="entry name" value="Zinc finger, RanBP2-type"/>
    <property type="match status" value="1"/>
</dbReference>
<feature type="region of interest" description="Disordered" evidence="5">
    <location>
        <begin position="191"/>
        <end position="238"/>
    </location>
</feature>
<evidence type="ECO:0000256" key="3">
    <source>
        <dbReference type="ARBA" id="ARBA00022833"/>
    </source>
</evidence>
<comment type="caution">
    <text evidence="7">The sequence shown here is derived from an EMBL/GenBank/DDBJ whole genome shotgun (WGS) entry which is preliminary data.</text>
</comment>
<dbReference type="SUPFAM" id="SSF90209">
    <property type="entry name" value="Ran binding protein zinc finger-like"/>
    <property type="match status" value="1"/>
</dbReference>
<dbReference type="GO" id="GO:0008270">
    <property type="term" value="F:zinc ion binding"/>
    <property type="evidence" value="ECO:0007669"/>
    <property type="project" value="UniProtKB-KW"/>
</dbReference>
<dbReference type="PROSITE" id="PS50199">
    <property type="entry name" value="ZF_RANBP2_2"/>
    <property type="match status" value="1"/>
</dbReference>
<feature type="compositionally biased region" description="Low complexity" evidence="5">
    <location>
        <begin position="1"/>
        <end position="17"/>
    </location>
</feature>
<protein>
    <recommendedName>
        <fullName evidence="6">RanBP2-type domain-containing protein</fullName>
    </recommendedName>
</protein>
<dbReference type="Proteomes" id="UP000092993">
    <property type="component" value="Unassembled WGS sequence"/>
</dbReference>
<dbReference type="STRING" id="5627.A0A1C7MDT2"/>
<evidence type="ECO:0000256" key="4">
    <source>
        <dbReference type="PROSITE-ProRule" id="PRU00322"/>
    </source>
</evidence>
<keyword evidence="1" id="KW-0479">Metal-binding</keyword>
<proteinExistence type="predicted"/>
<evidence type="ECO:0000256" key="1">
    <source>
        <dbReference type="ARBA" id="ARBA00022723"/>
    </source>
</evidence>
<organism evidence="7 8">
    <name type="scientific">Grifola frondosa</name>
    <name type="common">Maitake</name>
    <name type="synonym">Polyporus frondosus</name>
    <dbReference type="NCBI Taxonomy" id="5627"/>
    <lineage>
        <taxon>Eukaryota</taxon>
        <taxon>Fungi</taxon>
        <taxon>Dikarya</taxon>
        <taxon>Basidiomycota</taxon>
        <taxon>Agaricomycotina</taxon>
        <taxon>Agaricomycetes</taxon>
        <taxon>Polyporales</taxon>
        <taxon>Grifolaceae</taxon>
        <taxon>Grifola</taxon>
    </lineage>
</organism>
<evidence type="ECO:0000259" key="6">
    <source>
        <dbReference type="PROSITE" id="PS50199"/>
    </source>
</evidence>
<dbReference type="OrthoDB" id="448399at2759"/>
<dbReference type="InterPro" id="IPR001876">
    <property type="entry name" value="Znf_RanBP2"/>
</dbReference>
<reference evidence="7 8" key="1">
    <citation type="submission" date="2016-03" db="EMBL/GenBank/DDBJ databases">
        <title>Whole genome sequencing of Grifola frondosa 9006-11.</title>
        <authorList>
            <person name="Min B."/>
            <person name="Park H."/>
            <person name="Kim J.-G."/>
            <person name="Cho H."/>
            <person name="Oh Y.-L."/>
            <person name="Kong W.-S."/>
            <person name="Choi I.-G."/>
        </authorList>
    </citation>
    <scope>NUCLEOTIDE SEQUENCE [LARGE SCALE GENOMIC DNA]</scope>
    <source>
        <strain evidence="7 8">9006-11</strain>
    </source>
</reference>
<evidence type="ECO:0000256" key="5">
    <source>
        <dbReference type="SAM" id="MobiDB-lite"/>
    </source>
</evidence>
<feature type="compositionally biased region" description="Polar residues" evidence="5">
    <location>
        <begin position="224"/>
        <end position="236"/>
    </location>
</feature>
<feature type="region of interest" description="Disordered" evidence="5">
    <location>
        <begin position="52"/>
        <end position="82"/>
    </location>
</feature>
<feature type="region of interest" description="Disordered" evidence="5">
    <location>
        <begin position="1"/>
        <end position="20"/>
    </location>
</feature>
<accession>A0A1C7MDT2</accession>
<keyword evidence="3" id="KW-0862">Zinc</keyword>
<dbReference type="InterPro" id="IPR036443">
    <property type="entry name" value="Znf_RanBP2_sf"/>
</dbReference>
<dbReference type="PROSITE" id="PS01358">
    <property type="entry name" value="ZF_RANBP2_1"/>
    <property type="match status" value="1"/>
</dbReference>
<dbReference type="EMBL" id="LUGG01000005">
    <property type="protein sequence ID" value="OBZ74992.1"/>
    <property type="molecule type" value="Genomic_DNA"/>
</dbReference>
<dbReference type="AlphaFoldDB" id="A0A1C7MDT2"/>
<keyword evidence="8" id="KW-1185">Reference proteome</keyword>
<evidence type="ECO:0000313" key="8">
    <source>
        <dbReference type="Proteomes" id="UP000092993"/>
    </source>
</evidence>
<gene>
    <name evidence="7" type="ORF">A0H81_05415</name>
</gene>
<feature type="domain" description="RanBP2-type" evidence="6">
    <location>
        <begin position="245"/>
        <end position="276"/>
    </location>
</feature>
<keyword evidence="2 4" id="KW-0863">Zinc-finger</keyword>
<sequence length="307" mass="33373">MLTPLSPATPIPSLALPSPLPRLPHQARPFTGRPCLPHVVFEIPLQFPRHLPKPPPESPAFAQRPTYYGPGALNSGPLQPEMSDTRLQQTVLRDAFFKTRSRVVRPAASLVLSTMFSHPSKPPKTPCPLSMWSKVDEATVSGVHEDSFWAIFESHEESCSGERADFLAKIRRFEFGEASVKEAVAFHPSAPSPIDHNTSAGHTISPLSTSNPYIRRQDTLGSPVDSNPTAYTISSNPPNPKTSFRIGDWICSGINCAAHNFGRNVACIVCGRSRPAGPQIGSIPQDQTSIAQQVNHLSPLRCAAQPL</sequence>
<feature type="compositionally biased region" description="Polar residues" evidence="5">
    <location>
        <begin position="195"/>
        <end position="212"/>
    </location>
</feature>
<name>A0A1C7MDT2_GRIFR</name>
<evidence type="ECO:0000313" key="7">
    <source>
        <dbReference type="EMBL" id="OBZ74992.1"/>
    </source>
</evidence>
<evidence type="ECO:0000256" key="2">
    <source>
        <dbReference type="ARBA" id="ARBA00022771"/>
    </source>
</evidence>